<feature type="compositionally biased region" description="Polar residues" evidence="1">
    <location>
        <begin position="272"/>
        <end position="300"/>
    </location>
</feature>
<proteinExistence type="predicted"/>
<feature type="compositionally biased region" description="Basic residues" evidence="1">
    <location>
        <begin position="380"/>
        <end position="389"/>
    </location>
</feature>
<name>A0A409VKZ8_9AGAR</name>
<keyword evidence="3" id="KW-1185">Reference proteome</keyword>
<feature type="compositionally biased region" description="Basic residues" evidence="1">
    <location>
        <begin position="334"/>
        <end position="346"/>
    </location>
</feature>
<evidence type="ECO:0000313" key="2">
    <source>
        <dbReference type="EMBL" id="PPQ66913.1"/>
    </source>
</evidence>
<dbReference type="OrthoDB" id="3133596at2759"/>
<dbReference type="AlphaFoldDB" id="A0A409VKZ8"/>
<organism evidence="2 3">
    <name type="scientific">Panaeolus cyanescens</name>
    <dbReference type="NCBI Taxonomy" id="181874"/>
    <lineage>
        <taxon>Eukaryota</taxon>
        <taxon>Fungi</taxon>
        <taxon>Dikarya</taxon>
        <taxon>Basidiomycota</taxon>
        <taxon>Agaricomycotina</taxon>
        <taxon>Agaricomycetes</taxon>
        <taxon>Agaricomycetidae</taxon>
        <taxon>Agaricales</taxon>
        <taxon>Agaricineae</taxon>
        <taxon>Galeropsidaceae</taxon>
        <taxon>Panaeolus</taxon>
    </lineage>
</organism>
<protein>
    <recommendedName>
        <fullName evidence="4">HNH nuclease domain-containing protein</fullName>
    </recommendedName>
</protein>
<evidence type="ECO:0000313" key="3">
    <source>
        <dbReference type="Proteomes" id="UP000284842"/>
    </source>
</evidence>
<comment type="caution">
    <text evidence="2">The sequence shown here is derived from an EMBL/GenBank/DDBJ whole genome shotgun (WGS) entry which is preliminary data.</text>
</comment>
<feature type="compositionally biased region" description="Low complexity" evidence="1">
    <location>
        <begin position="301"/>
        <end position="310"/>
    </location>
</feature>
<dbReference type="InParanoid" id="A0A409VKZ8"/>
<reference evidence="2 3" key="1">
    <citation type="journal article" date="2018" name="Evol. Lett.">
        <title>Horizontal gene cluster transfer increased hallucinogenic mushroom diversity.</title>
        <authorList>
            <person name="Reynolds H.T."/>
            <person name="Vijayakumar V."/>
            <person name="Gluck-Thaler E."/>
            <person name="Korotkin H.B."/>
            <person name="Matheny P.B."/>
            <person name="Slot J.C."/>
        </authorList>
    </citation>
    <scope>NUCLEOTIDE SEQUENCE [LARGE SCALE GENOMIC DNA]</scope>
    <source>
        <strain evidence="2 3">2629</strain>
    </source>
</reference>
<gene>
    <name evidence="2" type="ORF">CVT24_008528</name>
</gene>
<accession>A0A409VKZ8</accession>
<feature type="compositionally biased region" description="Polar residues" evidence="1">
    <location>
        <begin position="319"/>
        <end position="333"/>
    </location>
</feature>
<dbReference type="EMBL" id="NHTK01006031">
    <property type="protein sequence ID" value="PPQ66913.1"/>
    <property type="molecule type" value="Genomic_DNA"/>
</dbReference>
<sequence length="389" mass="44346">MDFVKAHLKPIAAGVEIRAQAVDPNNCRCLIENCSRSSGVDLVHVLHREAAGDPDQIASLEWAWNLPKNALHLDTRRNVFFCGLSLKQLYRENKWCLLPDPSDVKRYDGVILPHDRETFPVVEEKEFQYTFLPIQEMEDIYITRRTENPNGVPTVEVHHYPYADFPKITSHVHPIFAIAHLGTILSNSFFSPNIRRSLFKQYPILLDILALRNHWISGLPSRAANDPTYIRQQPSMGLDYHPNSRALDSETTSSNGTHTPQRRIWARPLTPETESSPVASNSLPSNGYSDIGSSSARSNTIPPRRIQPPRAAKTKAQEKQTWSHTTKNVSQQRLTRRALRCLKNKRNREEWTPRKIGKWAKNSKSSPSTVSPTPGPTMMKARRSRRRRG</sequence>
<dbReference type="Proteomes" id="UP000284842">
    <property type="component" value="Unassembled WGS sequence"/>
</dbReference>
<feature type="compositionally biased region" description="Polar residues" evidence="1">
    <location>
        <begin position="249"/>
        <end position="259"/>
    </location>
</feature>
<evidence type="ECO:0000256" key="1">
    <source>
        <dbReference type="SAM" id="MobiDB-lite"/>
    </source>
</evidence>
<evidence type="ECO:0008006" key="4">
    <source>
        <dbReference type="Google" id="ProtNLM"/>
    </source>
</evidence>
<feature type="region of interest" description="Disordered" evidence="1">
    <location>
        <begin position="222"/>
        <end position="389"/>
    </location>
</feature>